<keyword evidence="1" id="KW-1133">Transmembrane helix</keyword>
<comment type="caution">
    <text evidence="2">The sequence shown here is derived from an EMBL/GenBank/DDBJ whole genome shotgun (WGS) entry which is preliminary data.</text>
</comment>
<proteinExistence type="predicted"/>
<dbReference type="AlphaFoldDB" id="A0A3M4WE02"/>
<evidence type="ECO:0000313" key="2">
    <source>
        <dbReference type="EMBL" id="RMR62271.1"/>
    </source>
</evidence>
<dbReference type="EMBL" id="RBRY01000026">
    <property type="protein sequence ID" value="RMR62271.1"/>
    <property type="molecule type" value="Genomic_DNA"/>
</dbReference>
<evidence type="ECO:0000313" key="3">
    <source>
        <dbReference type="Proteomes" id="UP000278332"/>
    </source>
</evidence>
<protein>
    <submittedName>
        <fullName evidence="2">Uncharacterized protein</fullName>
    </submittedName>
</protein>
<keyword evidence="1" id="KW-0472">Membrane</keyword>
<dbReference type="Proteomes" id="UP000278332">
    <property type="component" value="Unassembled WGS sequence"/>
</dbReference>
<dbReference type="RefSeq" id="WP_259645136.1">
    <property type="nucleotide sequence ID" value="NZ_RBRY01000026.1"/>
</dbReference>
<reference evidence="2 3" key="1">
    <citation type="submission" date="2018-08" db="EMBL/GenBank/DDBJ databases">
        <title>Recombination of ecologically and evolutionarily significant loci maintains genetic cohesion in the Pseudomonas syringae species complex.</title>
        <authorList>
            <person name="Dillon M."/>
            <person name="Thakur S."/>
            <person name="Almeida R.N.D."/>
            <person name="Weir B.S."/>
            <person name="Guttman D.S."/>
        </authorList>
    </citation>
    <scope>NUCLEOTIDE SEQUENCE [LARGE SCALE GENOMIC DNA]</scope>
    <source>
        <strain evidence="2 3">ICMP 6917</strain>
    </source>
</reference>
<name>A0A3M4WE02_PSECI</name>
<keyword evidence="1" id="KW-0812">Transmembrane</keyword>
<accession>A0A3M4WE02</accession>
<sequence>MLELAKEIVSSGPSGVIALLAFAAFGVAWKALSVLESVKKKDEE</sequence>
<organism evidence="2 3">
    <name type="scientific">Pseudomonas cichorii</name>
    <dbReference type="NCBI Taxonomy" id="36746"/>
    <lineage>
        <taxon>Bacteria</taxon>
        <taxon>Pseudomonadati</taxon>
        <taxon>Pseudomonadota</taxon>
        <taxon>Gammaproteobacteria</taxon>
        <taxon>Pseudomonadales</taxon>
        <taxon>Pseudomonadaceae</taxon>
        <taxon>Pseudomonas</taxon>
    </lineage>
</organism>
<evidence type="ECO:0000256" key="1">
    <source>
        <dbReference type="SAM" id="Phobius"/>
    </source>
</evidence>
<feature type="transmembrane region" description="Helical" evidence="1">
    <location>
        <begin position="12"/>
        <end position="32"/>
    </location>
</feature>
<gene>
    <name evidence="2" type="ORF">ALP84_200089</name>
</gene>